<dbReference type="AlphaFoldDB" id="A0A0C1JMB7"/>
<comment type="similarity">
    <text evidence="7">Belongs to the RecR family.</text>
</comment>
<evidence type="ECO:0000256" key="5">
    <source>
        <dbReference type="ARBA" id="ARBA00023172"/>
    </source>
</evidence>
<evidence type="ECO:0000256" key="6">
    <source>
        <dbReference type="ARBA" id="ARBA00023204"/>
    </source>
</evidence>
<protein>
    <recommendedName>
        <fullName evidence="7">Recombination protein RecR</fullName>
    </recommendedName>
</protein>
<dbReference type="HAMAP" id="MF_00017">
    <property type="entry name" value="RecR"/>
    <property type="match status" value="1"/>
</dbReference>
<dbReference type="Gene3D" id="3.40.1360.10">
    <property type="match status" value="1"/>
</dbReference>
<dbReference type="EMBL" id="JSAN01000077">
    <property type="protein sequence ID" value="KIC71691.1"/>
    <property type="molecule type" value="Genomic_DNA"/>
</dbReference>
<dbReference type="GO" id="GO:0008270">
    <property type="term" value="F:zinc ion binding"/>
    <property type="evidence" value="ECO:0007669"/>
    <property type="project" value="UniProtKB-KW"/>
</dbReference>
<evidence type="ECO:0000256" key="2">
    <source>
        <dbReference type="ARBA" id="ARBA00022763"/>
    </source>
</evidence>
<dbReference type="NCBIfam" id="TIGR00615">
    <property type="entry name" value="recR"/>
    <property type="match status" value="1"/>
</dbReference>
<dbReference type="PANTHER" id="PTHR30446">
    <property type="entry name" value="RECOMBINATION PROTEIN RECR"/>
    <property type="match status" value="1"/>
</dbReference>
<evidence type="ECO:0000313" key="10">
    <source>
        <dbReference type="Proteomes" id="UP000031465"/>
    </source>
</evidence>
<dbReference type="InterPro" id="IPR034137">
    <property type="entry name" value="TOPRIM_RecR"/>
</dbReference>
<dbReference type="Gene3D" id="6.10.250.240">
    <property type="match status" value="1"/>
</dbReference>
<dbReference type="Pfam" id="PF21175">
    <property type="entry name" value="RecR_C"/>
    <property type="match status" value="1"/>
</dbReference>
<keyword evidence="6 7" id="KW-0234">DNA repair</keyword>
<dbReference type="SUPFAM" id="SSF111304">
    <property type="entry name" value="Recombination protein RecR"/>
    <property type="match status" value="1"/>
</dbReference>
<keyword evidence="1 7" id="KW-0479">Metal-binding</keyword>
<dbReference type="PROSITE" id="PS50880">
    <property type="entry name" value="TOPRIM"/>
    <property type="match status" value="1"/>
</dbReference>
<dbReference type="Pfam" id="PF13662">
    <property type="entry name" value="Toprim_4"/>
    <property type="match status" value="1"/>
</dbReference>
<sequence>MVEVKMRYPEHLLKLIHILKKFPGVGHKSAERFAFHLLNWPIEHLIELSETVKNTKDKIKQCLNCGCLTDEAACYFCDINQRDSQIICVTAFPRDVFSIEETHEYRGLYHVLGGVLSPLENRGPEHLSISRLKHRIQDLQIKEVVIALDSTLEGDATALFLKQELAANDIQISRLAFGLPMGSSLDYVDGGTLARALAGRSRF</sequence>
<accession>A0A0C1JMB7</accession>
<dbReference type="InterPro" id="IPR023627">
    <property type="entry name" value="Rcmb_RecR"/>
</dbReference>
<reference evidence="9 10" key="1">
    <citation type="journal article" date="2014" name="Mol. Biol. Evol.">
        <title>Massive expansion of Ubiquitination-related gene families within the Chlamydiae.</title>
        <authorList>
            <person name="Domman D."/>
            <person name="Collingro A."/>
            <person name="Lagkouvardos I."/>
            <person name="Gehre L."/>
            <person name="Weinmaier T."/>
            <person name="Rattei T."/>
            <person name="Subtil A."/>
            <person name="Horn M."/>
        </authorList>
    </citation>
    <scope>NUCLEOTIDE SEQUENCE [LARGE SCALE GENOMIC DNA]</scope>
    <source>
        <strain evidence="9 10">EI2</strain>
    </source>
</reference>
<dbReference type="GO" id="GO:0006310">
    <property type="term" value="P:DNA recombination"/>
    <property type="evidence" value="ECO:0007669"/>
    <property type="project" value="UniProtKB-UniRule"/>
</dbReference>
<keyword evidence="5 7" id="KW-0233">DNA recombination</keyword>
<evidence type="ECO:0000256" key="7">
    <source>
        <dbReference type="HAMAP-Rule" id="MF_00017"/>
    </source>
</evidence>
<dbReference type="InterPro" id="IPR000093">
    <property type="entry name" value="DNA_Rcmb_RecR"/>
</dbReference>
<dbReference type="GO" id="GO:0006281">
    <property type="term" value="P:DNA repair"/>
    <property type="evidence" value="ECO:0007669"/>
    <property type="project" value="UniProtKB-UniRule"/>
</dbReference>
<dbReference type="GO" id="GO:0003677">
    <property type="term" value="F:DNA binding"/>
    <property type="evidence" value="ECO:0007669"/>
    <property type="project" value="UniProtKB-UniRule"/>
</dbReference>
<keyword evidence="4 7" id="KW-0862">Zinc</keyword>
<gene>
    <name evidence="7 9" type="primary">recR</name>
    <name evidence="9" type="ORF">DB44_DE00170</name>
</gene>
<evidence type="ECO:0000259" key="8">
    <source>
        <dbReference type="PROSITE" id="PS50880"/>
    </source>
</evidence>
<evidence type="ECO:0000256" key="3">
    <source>
        <dbReference type="ARBA" id="ARBA00022771"/>
    </source>
</evidence>
<proteinExistence type="inferred from homology"/>
<organism evidence="9 10">
    <name type="scientific">Candidatus Protochlamydia amoebophila</name>
    <dbReference type="NCBI Taxonomy" id="362787"/>
    <lineage>
        <taxon>Bacteria</taxon>
        <taxon>Pseudomonadati</taxon>
        <taxon>Chlamydiota</taxon>
        <taxon>Chlamydiia</taxon>
        <taxon>Parachlamydiales</taxon>
        <taxon>Parachlamydiaceae</taxon>
        <taxon>Candidatus Protochlamydia</taxon>
    </lineage>
</organism>
<dbReference type="Proteomes" id="UP000031465">
    <property type="component" value="Unassembled WGS sequence"/>
</dbReference>
<dbReference type="PANTHER" id="PTHR30446:SF0">
    <property type="entry name" value="RECOMBINATION PROTEIN RECR"/>
    <property type="match status" value="1"/>
</dbReference>
<name>A0A0C1JMB7_9BACT</name>
<dbReference type="SMART" id="SM00493">
    <property type="entry name" value="TOPRIM"/>
    <property type="match status" value="1"/>
</dbReference>
<dbReference type="Gene3D" id="1.10.8.420">
    <property type="entry name" value="RecR Domain 1"/>
    <property type="match status" value="1"/>
</dbReference>
<evidence type="ECO:0000313" key="9">
    <source>
        <dbReference type="EMBL" id="KIC71691.1"/>
    </source>
</evidence>
<feature type="zinc finger region" description="C4-type" evidence="7">
    <location>
        <begin position="62"/>
        <end position="77"/>
    </location>
</feature>
<dbReference type="InterPro" id="IPR006171">
    <property type="entry name" value="TOPRIM_dom"/>
</dbReference>
<dbReference type="PATRIC" id="fig|362787.3.peg.1261"/>
<evidence type="ECO:0000256" key="4">
    <source>
        <dbReference type="ARBA" id="ARBA00022833"/>
    </source>
</evidence>
<evidence type="ECO:0000256" key="1">
    <source>
        <dbReference type="ARBA" id="ARBA00022723"/>
    </source>
</evidence>
<dbReference type="InterPro" id="IPR015967">
    <property type="entry name" value="Rcmb_RecR_Znf"/>
</dbReference>
<comment type="function">
    <text evidence="7">May play a role in DNA repair. It seems to be involved in an RecBC-independent recombinational process of DNA repair. It may act with RecF and RecO.</text>
</comment>
<keyword evidence="3 7" id="KW-0863">Zinc-finger</keyword>
<dbReference type="Pfam" id="PF21176">
    <property type="entry name" value="RecR_HhH"/>
    <property type="match status" value="1"/>
</dbReference>
<keyword evidence="2 7" id="KW-0227">DNA damage</keyword>
<dbReference type="PROSITE" id="PS01300">
    <property type="entry name" value="RECR"/>
    <property type="match status" value="1"/>
</dbReference>
<feature type="domain" description="Toprim" evidence="8">
    <location>
        <begin position="85"/>
        <end position="180"/>
    </location>
</feature>
<dbReference type="CDD" id="cd01025">
    <property type="entry name" value="TOPRIM_recR"/>
    <property type="match status" value="1"/>
</dbReference>
<comment type="caution">
    <text evidence="9">The sequence shown here is derived from an EMBL/GenBank/DDBJ whole genome shotgun (WGS) entry which is preliminary data.</text>
</comment>